<keyword evidence="6" id="KW-1185">Reference proteome</keyword>
<accession>A0A2A6CHJ7</accession>
<dbReference type="Pfam" id="PF19056">
    <property type="entry name" value="WD40_2"/>
    <property type="match status" value="1"/>
</dbReference>
<dbReference type="GO" id="GO:0035556">
    <property type="term" value="P:intracellular signal transduction"/>
    <property type="evidence" value="ECO:0007669"/>
    <property type="project" value="InterPro"/>
</dbReference>
<dbReference type="AlphaFoldDB" id="A0A2A6CHJ7"/>
<feature type="transmembrane region" description="Helical" evidence="4">
    <location>
        <begin position="1198"/>
        <end position="1216"/>
    </location>
</feature>
<feature type="transmembrane region" description="Helical" evidence="4">
    <location>
        <begin position="915"/>
        <end position="935"/>
    </location>
</feature>
<feature type="transmembrane region" description="Helical" evidence="4">
    <location>
        <begin position="1122"/>
        <end position="1147"/>
    </location>
</feature>
<feature type="transmembrane region" description="Helical" evidence="4">
    <location>
        <begin position="972"/>
        <end position="995"/>
    </location>
</feature>
<keyword evidence="1" id="KW-0344">Guanine-nucleotide releasing factor</keyword>
<evidence type="ECO:0000256" key="3">
    <source>
        <dbReference type="SAM" id="MobiDB-lite"/>
    </source>
</evidence>
<keyword evidence="4" id="KW-0812">Transmembrane</keyword>
<dbReference type="EnsemblMetazoa" id="PPA04063.1">
    <property type="protein sequence ID" value="PPA04063.1"/>
    <property type="gene ID" value="WBGene00093617"/>
</dbReference>
<evidence type="ECO:0000256" key="1">
    <source>
        <dbReference type="ARBA" id="ARBA00022658"/>
    </source>
</evidence>
<dbReference type="PANTHER" id="PTHR12877:SF15">
    <property type="entry name" value="RHO GUANINE NUCLEOTIDE EXCHANGE FACTOR 17"/>
    <property type="match status" value="1"/>
</dbReference>
<dbReference type="PROSITE" id="PS50010">
    <property type="entry name" value="DH_2"/>
    <property type="match status" value="1"/>
</dbReference>
<dbReference type="InterPro" id="IPR039919">
    <property type="entry name" value="ARHGEF10/ARHGEF17"/>
</dbReference>
<protein>
    <submittedName>
        <fullName evidence="5">Osg-1</fullName>
    </submittedName>
</protein>
<dbReference type="Proteomes" id="UP000005239">
    <property type="component" value="Unassembled WGS sequence"/>
</dbReference>
<sequence length="1262" mass="140325">MSEGVKKRKKSPYAYEDADDETRTDTPLLEADVMLWRKRSRASLRRHSSVRSMAARELFDTEKSFVDGLEYLVQKYMRPLRQPLEATLIEAGLVDKIFYRIPEVLAHHQVLLANLSARIESWHKDTIIGDVLLAHFSKQSMIETYIGFVDNFQHAKSAITQARAKPSFEKYYNRCCRDHRNKLDLDSMLISPIQRVPRYELIIKQLLKHTPVYHADHERLLRAQKHVHHLATSINHHRQANEQAEQRLMEIEAIVDGLDDLVSAGRSFVRYDFVTVQATDGPKQRCIFTFTDLLVLTSVKRRTVGRTGKILVGQSEYLDANRFQFLIKIAIDDVEIAKDTLTILQETESAVEEVKEDVKVLQKMSELANLLRSANRDLLTNPDLTTVVMTVMTSSGAETVPVEFNSAEKRAVWESAFREAKNALVNARANSSQCLLKSIVAHQTRPGLHFCAASVVPGKRADSTPFVAVVCLDGGEPSIESAAGIGNAAVTAVCTVPPPSKAMSRKRRANRIDTRFKQEQLIVDLPSGSADSSSSEDESFFGGTATSTVWIGNDDGEVFVLNSTERVRTRPRERVARLGLPVDAIAAIPNCVFVSVSKGTDVRILAFRPNNENGWDLDHPTPLPVDFYEPIRSITVAGKKLVVASGASLVLLNPNTNQIERSLCLLPTSSSPAVVHVSPPPPCPGSTATSSTSSITSLASSLAPAKTPPEAVLQHIVVAGSTIFVASARSSTVHVVDAFTLERVSHFSVSSTVLIQLAAREDIIREHKMGCLRVSAMIVVDNLLWIGTSAGFIMHTPFAVARMHPQPTLTVCTVGHAGPCRLLLPIPLGPPARRKGRGSLSVPMMQMGQTMVLSCGEGLDESSGKTQDGSLDTINHLLFWKTGGRIRANIMNTSSLRYGWDIDAVVMDYVFRFQWFIEAFVLLFLQSTIFIILRSPSTNMSKDIKRAYMLDQLSMICFGWSMSFAIKTYPIYPWPGFFCSGLFCTIFPNIPLWFLMMEVLDACELSLKHVCTSYIIQAPPALTMVSVIPFFQYLTFRMYSMIVATSGSRFFVGERAQHILIVICCAMLSVNVLIFGLSVVGDRSEEIFEQCNTPEMLALSARGGRVILLGAPGNPGLFIYEILWLVISIIIILPPIVYMMISAMKTIRTREHLVSSQTHKAEDRLAKVFFYQIISVFIFYLLPLVAFLNLMIVDTTTWPPLLLAIVRPTIIMLLTLKSTVQSTIFLLKNPVYTKKALQKVLRRKTAAENDVTFVKISTAPPN</sequence>
<proteinExistence type="predicted"/>
<feature type="coiled-coil region" evidence="2">
    <location>
        <begin position="234"/>
        <end position="261"/>
    </location>
</feature>
<feature type="transmembrane region" description="Helical" evidence="4">
    <location>
        <begin position="1168"/>
        <end position="1192"/>
    </location>
</feature>
<feature type="region of interest" description="Disordered" evidence="3">
    <location>
        <begin position="1"/>
        <end position="23"/>
    </location>
</feature>
<feature type="compositionally biased region" description="Basic residues" evidence="3">
    <location>
        <begin position="1"/>
        <end position="11"/>
    </location>
</feature>
<dbReference type="InterPro" id="IPR035899">
    <property type="entry name" value="DBL_dom_sf"/>
</dbReference>
<dbReference type="GO" id="GO:0030036">
    <property type="term" value="P:actin cytoskeleton organization"/>
    <property type="evidence" value="ECO:0000318"/>
    <property type="project" value="GO_Central"/>
</dbReference>
<evidence type="ECO:0000256" key="4">
    <source>
        <dbReference type="SAM" id="Phobius"/>
    </source>
</evidence>
<dbReference type="GO" id="GO:0005085">
    <property type="term" value="F:guanyl-nucleotide exchange factor activity"/>
    <property type="evidence" value="ECO:0000318"/>
    <property type="project" value="GO_Central"/>
</dbReference>
<dbReference type="FunFam" id="1.20.900.10:FF:000060">
    <property type="entry name" value="Rho guanine nucleotide exchange factor osg-1"/>
    <property type="match status" value="1"/>
</dbReference>
<reference evidence="5" key="2">
    <citation type="submission" date="2022-06" db="UniProtKB">
        <authorList>
            <consortium name="EnsemblMetazoa"/>
        </authorList>
    </citation>
    <scope>IDENTIFICATION</scope>
    <source>
        <strain evidence="5">PS312</strain>
    </source>
</reference>
<keyword evidence="4" id="KW-0472">Membrane</keyword>
<feature type="transmembrane region" description="Helical" evidence="4">
    <location>
        <begin position="1007"/>
        <end position="1028"/>
    </location>
</feature>
<dbReference type="InterPro" id="IPR011047">
    <property type="entry name" value="Quinoprotein_ADH-like_sf"/>
</dbReference>
<evidence type="ECO:0000313" key="5">
    <source>
        <dbReference type="EnsemblMetazoa" id="PPA04063.1"/>
    </source>
</evidence>
<keyword evidence="4" id="KW-1133">Transmembrane helix</keyword>
<dbReference type="OrthoDB" id="4066896at2759"/>
<dbReference type="SUPFAM" id="SSF50998">
    <property type="entry name" value="Quinoprotein alcohol dehydrogenase-like"/>
    <property type="match status" value="1"/>
</dbReference>
<dbReference type="CDD" id="cd00160">
    <property type="entry name" value="RhoGEF"/>
    <property type="match status" value="1"/>
</dbReference>
<dbReference type="InterPro" id="IPR000219">
    <property type="entry name" value="DH_dom"/>
</dbReference>
<gene>
    <name evidence="5" type="primary">WBGene00093617</name>
</gene>
<evidence type="ECO:0000313" key="6">
    <source>
        <dbReference type="Proteomes" id="UP000005239"/>
    </source>
</evidence>
<organism evidence="5 6">
    <name type="scientific">Pristionchus pacificus</name>
    <name type="common">Parasitic nematode worm</name>
    <dbReference type="NCBI Taxonomy" id="54126"/>
    <lineage>
        <taxon>Eukaryota</taxon>
        <taxon>Metazoa</taxon>
        <taxon>Ecdysozoa</taxon>
        <taxon>Nematoda</taxon>
        <taxon>Chromadorea</taxon>
        <taxon>Rhabditida</taxon>
        <taxon>Rhabditina</taxon>
        <taxon>Diplogasteromorpha</taxon>
        <taxon>Diplogasteroidea</taxon>
        <taxon>Neodiplogasteridae</taxon>
        <taxon>Pristionchus</taxon>
    </lineage>
</organism>
<dbReference type="Gene3D" id="2.30.29.30">
    <property type="entry name" value="Pleckstrin-homology domain (PH domain)/Phosphotyrosine-binding domain (PTB)"/>
    <property type="match status" value="1"/>
</dbReference>
<keyword evidence="2" id="KW-0175">Coiled coil</keyword>
<dbReference type="PANTHER" id="PTHR12877">
    <property type="entry name" value="RHO GUANINE NUCLEOTIDE EXCHANGE FACTOR"/>
    <property type="match status" value="1"/>
</dbReference>
<name>A0A2A6CHJ7_PRIPA</name>
<dbReference type="Gene3D" id="1.20.900.10">
    <property type="entry name" value="Dbl homology (DH) domain"/>
    <property type="match status" value="1"/>
</dbReference>
<reference evidence="6" key="1">
    <citation type="journal article" date="2008" name="Nat. Genet.">
        <title>The Pristionchus pacificus genome provides a unique perspective on nematode lifestyle and parasitism.</title>
        <authorList>
            <person name="Dieterich C."/>
            <person name="Clifton S.W."/>
            <person name="Schuster L.N."/>
            <person name="Chinwalla A."/>
            <person name="Delehaunty K."/>
            <person name="Dinkelacker I."/>
            <person name="Fulton L."/>
            <person name="Fulton R."/>
            <person name="Godfrey J."/>
            <person name="Minx P."/>
            <person name="Mitreva M."/>
            <person name="Roeseler W."/>
            <person name="Tian H."/>
            <person name="Witte H."/>
            <person name="Yang S.P."/>
            <person name="Wilson R.K."/>
            <person name="Sommer R.J."/>
        </authorList>
    </citation>
    <scope>NUCLEOTIDE SEQUENCE [LARGE SCALE GENOMIC DNA]</scope>
    <source>
        <strain evidence="6">PS312</strain>
    </source>
</reference>
<feature type="transmembrane region" description="Helical" evidence="4">
    <location>
        <begin position="1059"/>
        <end position="1080"/>
    </location>
</feature>
<dbReference type="SUPFAM" id="SSF48065">
    <property type="entry name" value="DBL homology domain (DH-domain)"/>
    <property type="match status" value="1"/>
</dbReference>
<dbReference type="InterPro" id="IPR015943">
    <property type="entry name" value="WD40/YVTN_repeat-like_dom_sf"/>
</dbReference>
<dbReference type="InterPro" id="IPR001331">
    <property type="entry name" value="GDS_CDC24_CS"/>
</dbReference>
<dbReference type="Gene3D" id="2.130.10.10">
    <property type="entry name" value="YVTN repeat-like/Quinoprotein amine dehydrogenase"/>
    <property type="match status" value="1"/>
</dbReference>
<dbReference type="PROSITE" id="PS00741">
    <property type="entry name" value="DH_1"/>
    <property type="match status" value="1"/>
</dbReference>
<accession>A0A8R1YA65</accession>
<dbReference type="SMART" id="SM00325">
    <property type="entry name" value="RhoGEF"/>
    <property type="match status" value="1"/>
</dbReference>
<evidence type="ECO:0000256" key="2">
    <source>
        <dbReference type="SAM" id="Coils"/>
    </source>
</evidence>
<dbReference type="InterPro" id="IPR011993">
    <property type="entry name" value="PH-like_dom_sf"/>
</dbReference>
<dbReference type="Pfam" id="PF00621">
    <property type="entry name" value="RhoGEF"/>
    <property type="match status" value="1"/>
</dbReference>
<dbReference type="GO" id="GO:0005737">
    <property type="term" value="C:cytoplasm"/>
    <property type="evidence" value="ECO:0000318"/>
    <property type="project" value="GO_Central"/>
</dbReference>